<feature type="non-terminal residue" evidence="3">
    <location>
        <position position="1"/>
    </location>
</feature>
<dbReference type="CDD" id="cd00063">
    <property type="entry name" value="FN3"/>
    <property type="match status" value="1"/>
</dbReference>
<organism evidence="3 4">
    <name type="scientific">Dyella humi</name>
    <dbReference type="NCBI Taxonomy" id="1770547"/>
    <lineage>
        <taxon>Bacteria</taxon>
        <taxon>Pseudomonadati</taxon>
        <taxon>Pseudomonadota</taxon>
        <taxon>Gammaproteobacteria</taxon>
        <taxon>Lysobacterales</taxon>
        <taxon>Rhodanobacteraceae</taxon>
        <taxon>Dyella</taxon>
    </lineage>
</organism>
<evidence type="ECO:0000313" key="4">
    <source>
        <dbReference type="Proteomes" id="UP001620409"/>
    </source>
</evidence>
<keyword evidence="4" id="KW-1185">Reference proteome</keyword>
<dbReference type="InterPro" id="IPR050708">
    <property type="entry name" value="T6SS_VgrG/RHS"/>
</dbReference>
<feature type="domain" description="Fibronectin type-III" evidence="2">
    <location>
        <begin position="889"/>
        <end position="981"/>
    </location>
</feature>
<evidence type="ECO:0000313" key="3">
    <source>
        <dbReference type="EMBL" id="MFK2852996.1"/>
    </source>
</evidence>
<proteinExistence type="predicted"/>
<gene>
    <name evidence="3" type="ORF">ISP18_00095</name>
</gene>
<comment type="caution">
    <text evidence="3">The sequence shown here is derived from an EMBL/GenBank/DDBJ whole genome shotgun (WGS) entry which is preliminary data.</text>
</comment>
<dbReference type="PANTHER" id="PTHR32305:SF15">
    <property type="entry name" value="PROTEIN RHSA-RELATED"/>
    <property type="match status" value="1"/>
</dbReference>
<dbReference type="InterPro" id="IPR036116">
    <property type="entry name" value="FN3_sf"/>
</dbReference>
<dbReference type="InterPro" id="IPR003961">
    <property type="entry name" value="FN3_dom"/>
</dbReference>
<accession>A0ABW8ICV7</accession>
<dbReference type="Pfam" id="PF25023">
    <property type="entry name" value="TEN_YD-shell"/>
    <property type="match status" value="2"/>
</dbReference>
<name>A0ABW8ICV7_9GAMM</name>
<dbReference type="PROSITE" id="PS50853">
    <property type="entry name" value="FN3"/>
    <property type="match status" value="2"/>
</dbReference>
<dbReference type="SUPFAM" id="SSF49265">
    <property type="entry name" value="Fibronectin type III"/>
    <property type="match status" value="3"/>
</dbReference>
<dbReference type="PANTHER" id="PTHR32305">
    <property type="match status" value="1"/>
</dbReference>
<dbReference type="Gene3D" id="2.180.10.10">
    <property type="entry name" value="RHS repeat-associated core"/>
    <property type="match status" value="2"/>
</dbReference>
<dbReference type="InterPro" id="IPR013783">
    <property type="entry name" value="Ig-like_fold"/>
</dbReference>
<evidence type="ECO:0000259" key="2">
    <source>
        <dbReference type="PROSITE" id="PS50853"/>
    </source>
</evidence>
<feature type="domain" description="Fibronectin type-III" evidence="2">
    <location>
        <begin position="985"/>
        <end position="1073"/>
    </location>
</feature>
<dbReference type="Gene3D" id="2.60.40.10">
    <property type="entry name" value="Immunoglobulins"/>
    <property type="match status" value="3"/>
</dbReference>
<keyword evidence="1" id="KW-0677">Repeat</keyword>
<dbReference type="Proteomes" id="UP001620409">
    <property type="component" value="Unassembled WGS sequence"/>
</dbReference>
<dbReference type="SMART" id="SM00060">
    <property type="entry name" value="FN3"/>
    <property type="match status" value="4"/>
</dbReference>
<feature type="non-terminal residue" evidence="3">
    <location>
        <position position="1134"/>
    </location>
</feature>
<dbReference type="EMBL" id="JADIKI010000016">
    <property type="protein sequence ID" value="MFK2852996.1"/>
    <property type="molecule type" value="Genomic_DNA"/>
</dbReference>
<sequence>PLTVTNVGTGETELSNTYDPSTDLLQSRSRFGEFMMSYTYNSAGQLASFTDGNSQTTKLSNYYRGIPQEIDYPDSGTETLTVDDLSEITSITDQNSHTTQYTYDPIGRIHQIIYPTNDTVSWYTKTFVYTPTSATERGISGLHWDRTTTVGNAVTTTYFDAKLRPILSDTSNGSQDITTANSYDWTGATTFASYPVYGQPDITAITTGTHHLYDALEREYQTQDDSELGTLTTTTTYLQGQGAAKQVTDPKTNVTTTYYQVFDEPAYKDPILVNAPGGITQTIVRDIYGNSTAITQSGAYGSENDSVTKTLLYDSYHRLCRTTEPESGSTVMAYDAANNLAWSAQGQTITDGTCGQSDVATSAQTVRTYDPMNRVLSITPPAGTQATNYTYDAVGNIQTVSSGVTQQQFGYNTRNLLTTQALSVPGYAWALGYSYDGYGHVSAIGYPSYNGTSEGVAYSPDALGRATQVGGYASGIAYFPNDQVAGFNYGSGASYTAQQNARQLLNNFSYGVGSALNVNEGYTYDADGNITNVNDQVNGQRTKAFGYDALNRLTSATASNLYGAESYTYDALNNLRSRVTGGTTLTLNYNASNQLASVAQGASTTTVYGYDTQGNRSSLSSGGTTTTYTFDAENQLLQVSGVESYAYNAAGRRVTKTGTNGAVTAYYFYDQAGQLMYEFDPSAGTGTNYVYLGTKLIAKHATQQLAVPTGIVVNPNPNNGNFTVSWSAVTGATSYTLQTTNGLSGTTVVYSGSAISTAQTVSTGGTQFYQLQACNSGGCSGWADVSVGVWPAIPTFTGLPTGTDNGGYTVSWSAPAGANTYDLQVSVNGGAWTALATGTTATSFPQPGNVTGTYTYRVQAHNRTVSDTAGWGTSATVTVNTNYGVVPTPTPTLTVPATSYTGGATITWTAATPITGYTLQQSANGGSTWTTVPTGTGTTATVSGLTNGSYVYQLKACNTAGGGSACTSWVTAGPMVVTLPPSPAPTVSVQTTLSTNDTYIVDWSGNNEATYYLVQMQVNGGGWSQVQKGSGTAYDASGQGSGTYNYEVAACNVAGCSPWSAPSPTVTVELPPTAPSLSGGGTSNNGSYGVSWSGVATATSYILQENVNGAGWTTVQSSGATSWNTSGRGNGTYQ</sequence>
<evidence type="ECO:0000256" key="1">
    <source>
        <dbReference type="ARBA" id="ARBA00022737"/>
    </source>
</evidence>
<reference evidence="3 4" key="1">
    <citation type="submission" date="2020-10" db="EMBL/GenBank/DDBJ databases">
        <title>Phylogeny of dyella-like bacteria.</title>
        <authorList>
            <person name="Fu J."/>
        </authorList>
    </citation>
    <scope>NUCLEOTIDE SEQUENCE [LARGE SCALE GENOMIC DNA]</scope>
    <source>
        <strain evidence="3 4">DHG40</strain>
    </source>
</reference>
<dbReference type="InterPro" id="IPR056823">
    <property type="entry name" value="TEN-like_YD-shell"/>
</dbReference>
<protein>
    <recommendedName>
        <fullName evidence="2">Fibronectin type-III domain-containing protein</fullName>
    </recommendedName>
</protein>